<keyword evidence="3" id="KW-1185">Reference proteome</keyword>
<comment type="caution">
    <text evidence="2">The sequence shown here is derived from an EMBL/GenBank/DDBJ whole genome shotgun (WGS) entry which is preliminary data.</text>
</comment>
<feature type="compositionally biased region" description="Low complexity" evidence="1">
    <location>
        <begin position="277"/>
        <end position="292"/>
    </location>
</feature>
<name>A0ABX2FMM8_9BACT</name>
<evidence type="ECO:0008006" key="4">
    <source>
        <dbReference type="Google" id="ProtNLM"/>
    </source>
</evidence>
<dbReference type="Proteomes" id="UP000779507">
    <property type="component" value="Unassembled WGS sequence"/>
</dbReference>
<evidence type="ECO:0000256" key="1">
    <source>
        <dbReference type="SAM" id="MobiDB-lite"/>
    </source>
</evidence>
<reference evidence="2 3" key="1">
    <citation type="submission" date="2020-05" db="EMBL/GenBank/DDBJ databases">
        <title>Genomic Encyclopedia of Type Strains, Phase IV (KMG-V): Genome sequencing to study the core and pangenomes of soil and plant-associated prokaryotes.</title>
        <authorList>
            <person name="Whitman W."/>
        </authorList>
    </citation>
    <scope>NUCLEOTIDE SEQUENCE [LARGE SCALE GENOMIC DNA]</scope>
    <source>
        <strain evidence="2 3">9A</strain>
    </source>
</reference>
<feature type="compositionally biased region" description="Low complexity" evidence="1">
    <location>
        <begin position="212"/>
        <end position="265"/>
    </location>
</feature>
<proteinExistence type="predicted"/>
<feature type="compositionally biased region" description="Low complexity" evidence="1">
    <location>
        <begin position="147"/>
        <end position="190"/>
    </location>
</feature>
<protein>
    <recommendedName>
        <fullName evidence="4">Secretin/TonB short N-terminal domain-containing protein</fullName>
    </recommendedName>
</protein>
<organism evidence="2 3">
    <name type="scientific">Hymenobacter caeli</name>
    <dbReference type="NCBI Taxonomy" id="2735894"/>
    <lineage>
        <taxon>Bacteria</taxon>
        <taxon>Pseudomonadati</taxon>
        <taxon>Bacteroidota</taxon>
        <taxon>Cytophagia</taxon>
        <taxon>Cytophagales</taxon>
        <taxon>Hymenobacteraceae</taxon>
        <taxon>Hymenobacter</taxon>
    </lineage>
</organism>
<accession>A0ABX2FMM8</accession>
<evidence type="ECO:0000313" key="3">
    <source>
        <dbReference type="Proteomes" id="UP000779507"/>
    </source>
</evidence>
<feature type="region of interest" description="Disordered" evidence="1">
    <location>
        <begin position="27"/>
        <end position="50"/>
    </location>
</feature>
<dbReference type="EMBL" id="JABSNP010000004">
    <property type="protein sequence ID" value="NRT18413.1"/>
    <property type="molecule type" value="Genomic_DNA"/>
</dbReference>
<dbReference type="RefSeq" id="WP_173809152.1">
    <property type="nucleotide sequence ID" value="NZ_JABSNP010000004.1"/>
</dbReference>
<evidence type="ECO:0000313" key="2">
    <source>
        <dbReference type="EMBL" id="NRT18413.1"/>
    </source>
</evidence>
<gene>
    <name evidence="2" type="ORF">HNP98_001230</name>
</gene>
<feature type="region of interest" description="Disordered" evidence="1">
    <location>
        <begin position="145"/>
        <end position="297"/>
    </location>
</feature>
<sequence length="511" mass="51994">MSGGPGYWPGAGRALLVLAAAGLAGGGPARAQQPSPPPAGPAVLARPVAPTPGNRPLGEVLAELSRQSRLPFSYSSSLIPVGRRYRLAAGPPRPLGAVLREVLAATHLSYGLLGGQLVLWPAAAALPAGVTAVNGYPARSGPPLPGRAAFAAQRPAPTARPAAAFPPARKDGAPALAAGPPAGTGAPLVAFSTPGPRRRTSSALGTAGGMSAGRRPGRPTAAPPSRAAPAEAANSPLRPGPAARANGQVAAGAARAAGQSSGARPRPAPPGSGGGLAKPLSRAAAGQRASASPQTDHEAARALTFLSPRISLLTNSSLDNNGLPIPASLATIQPARAPASPPAVAPGKRLDLANAWGHTYLRGEAWLSEGLPVGGMVKIGVQHAYLVLNAAIGPFDRRSGVAWGLGLGTAGRARGRFTPSVDLVAWALPSDDDDDDIRHARLVQLRPLLAWQLKRDGKVSLLLGPTLNLATAAQRGARRWSFGQDQWLWLNSTDDQSVRRLWPGVQAGVRF</sequence>